<feature type="transmembrane region" description="Helical" evidence="1">
    <location>
        <begin position="72"/>
        <end position="91"/>
    </location>
</feature>
<name>A0A4R0H846_9ENTR</name>
<evidence type="ECO:0008006" key="4">
    <source>
        <dbReference type="Google" id="ProtNLM"/>
    </source>
</evidence>
<keyword evidence="1" id="KW-0472">Membrane</keyword>
<reference evidence="2 3" key="1">
    <citation type="submission" date="2019-02" db="EMBL/GenBank/DDBJ databases">
        <title>The draft genome of Kosakonia quasisacchari strain WCHKQ120001.</title>
        <authorList>
            <person name="Wang C."/>
            <person name="Feng Y."/>
            <person name="Zong Z."/>
        </authorList>
    </citation>
    <scope>NUCLEOTIDE SEQUENCE [LARGE SCALE GENOMIC DNA]</scope>
    <source>
        <strain evidence="2 3">WCHKQ120001</strain>
    </source>
</reference>
<feature type="transmembrane region" description="Helical" evidence="1">
    <location>
        <begin position="38"/>
        <end position="60"/>
    </location>
</feature>
<dbReference type="Proteomes" id="UP000291793">
    <property type="component" value="Unassembled WGS sequence"/>
</dbReference>
<feature type="transmembrane region" description="Helical" evidence="1">
    <location>
        <begin position="7"/>
        <end position="32"/>
    </location>
</feature>
<evidence type="ECO:0000313" key="2">
    <source>
        <dbReference type="EMBL" id="TCC07085.1"/>
    </source>
</evidence>
<sequence length="99" mass="11132">MEGVIALIYFVLGTVFFTQKIRLFAIVSSFILYVALHIAATSALLTGLLLACLLITFVILLPLNRNRDKRAVLHFSLPCWLLIVSVIYDVFFSPPIQAY</sequence>
<protein>
    <recommendedName>
        <fullName evidence="4">Inner membrane protein</fullName>
    </recommendedName>
</protein>
<keyword evidence="3" id="KW-1185">Reference proteome</keyword>
<keyword evidence="1" id="KW-0812">Transmembrane</keyword>
<dbReference type="RefSeq" id="WP_131409665.1">
    <property type="nucleotide sequence ID" value="NZ_CATKPI010000022.1"/>
</dbReference>
<proteinExistence type="predicted"/>
<comment type="caution">
    <text evidence="2">The sequence shown here is derived from an EMBL/GenBank/DDBJ whole genome shotgun (WGS) entry which is preliminary data.</text>
</comment>
<evidence type="ECO:0000313" key="3">
    <source>
        <dbReference type="Proteomes" id="UP000291793"/>
    </source>
</evidence>
<dbReference type="EMBL" id="SJOP01000009">
    <property type="protein sequence ID" value="TCC07085.1"/>
    <property type="molecule type" value="Genomic_DNA"/>
</dbReference>
<dbReference type="OrthoDB" id="6630998at2"/>
<gene>
    <name evidence="2" type="ORF">E0L21_11765</name>
</gene>
<dbReference type="AlphaFoldDB" id="A0A4R0H846"/>
<accession>A0A4R0H846</accession>
<evidence type="ECO:0000256" key="1">
    <source>
        <dbReference type="SAM" id="Phobius"/>
    </source>
</evidence>
<organism evidence="2 3">
    <name type="scientific">Kosakonia quasisacchari</name>
    <dbReference type="NCBI Taxonomy" id="2529380"/>
    <lineage>
        <taxon>Bacteria</taxon>
        <taxon>Pseudomonadati</taxon>
        <taxon>Pseudomonadota</taxon>
        <taxon>Gammaproteobacteria</taxon>
        <taxon>Enterobacterales</taxon>
        <taxon>Enterobacteriaceae</taxon>
        <taxon>Kosakonia</taxon>
    </lineage>
</organism>
<keyword evidence="1" id="KW-1133">Transmembrane helix</keyword>